<proteinExistence type="predicted"/>
<protein>
    <recommendedName>
        <fullName evidence="4">Dot/Icm T4SS effector</fullName>
    </recommendedName>
</protein>
<evidence type="ECO:0000256" key="1">
    <source>
        <dbReference type="SAM" id="MobiDB-lite"/>
    </source>
</evidence>
<dbReference type="RefSeq" id="WP_203110386.1">
    <property type="nucleotide sequence ID" value="NZ_JADOBG010000015.1"/>
</dbReference>
<accession>A0ABS1WAP3</accession>
<evidence type="ECO:0008006" key="4">
    <source>
        <dbReference type="Google" id="ProtNLM"/>
    </source>
</evidence>
<dbReference type="EMBL" id="JADWVN010000013">
    <property type="protein sequence ID" value="MBL7526422.1"/>
    <property type="molecule type" value="Genomic_DNA"/>
</dbReference>
<feature type="region of interest" description="Disordered" evidence="1">
    <location>
        <begin position="515"/>
        <end position="547"/>
    </location>
</feature>
<evidence type="ECO:0000313" key="3">
    <source>
        <dbReference type="Proteomes" id="UP000809910"/>
    </source>
</evidence>
<sequence length="547" mass="62253">MGYEARGLPNKLPGSQSEHGWQLRVHIDPKAVDENNPDNKISVIRQCVSEAFKDCAVEGKIFVIRNDEDGYDGAMSQSGKDRTQLGKEVCIYLPDSHQKQITSEEYKQRLSTLWQLLQKNGVPLLHLNVPGDQMITIGDTKVPSPFSFTSQNPDRQEWKDKHGILFKQFKAHGEHPILNVSFSPKDLSSAGIVLESSFEQSSAFLKEHQTTAHKTIEHELESINSQDSYLAFLNDDTKTKEVFKSLINDCQGMRSDEIAKKLQGNEFYQRFLDYPQKTNSNFDQSEIIDELYYKMKTKQLTEADVDLMVDNLRKQYASAVEDIVNDFKEHNITVGEYDIEELVNKNPKAMQIVFRQQALINQERDQNSSFLNDEPNTKELDQLVKSVDALIKELDALSVKTSDKRLIAKSQEFGMSLQAVRNQMALDQLAQNEPNTDEDRKTALKGYADDIGNAVKQHADNLIKAPSVSNFFLSVLNACIRVINTITPLNISEYAYKDNEKVPLTLKERLQDLKEDIKLKDKGPSQEQEYEEEQEQETAPTPLISNP</sequence>
<dbReference type="Proteomes" id="UP000809910">
    <property type="component" value="Unassembled WGS sequence"/>
</dbReference>
<gene>
    <name evidence="2" type="ORF">I5282_07535</name>
</gene>
<organism evidence="2 3">
    <name type="scientific">Legionella bononiensis</name>
    <dbReference type="NCBI Taxonomy" id="2793102"/>
    <lineage>
        <taxon>Bacteria</taxon>
        <taxon>Pseudomonadati</taxon>
        <taxon>Pseudomonadota</taxon>
        <taxon>Gammaproteobacteria</taxon>
        <taxon>Legionellales</taxon>
        <taxon>Legionellaceae</taxon>
        <taxon>Legionella</taxon>
    </lineage>
</organism>
<reference evidence="2 3" key="1">
    <citation type="submission" date="2020-12" db="EMBL/GenBank/DDBJ databases">
        <title>WGS of Legionella: environmental sample.</title>
        <authorList>
            <person name="Cristino S."/>
            <person name="Girolamini L."/>
            <person name="Salaris S."/>
            <person name="Pascale M.R."/>
            <person name="Mazzotta M."/>
            <person name="Orsini M."/>
            <person name="Grottola A."/>
        </authorList>
    </citation>
    <scope>NUCLEOTIDE SEQUENCE [LARGE SCALE GENOMIC DNA]</scope>
    <source>
        <strain evidence="2 3">30cs62</strain>
    </source>
</reference>
<comment type="caution">
    <text evidence="2">The sequence shown here is derived from an EMBL/GenBank/DDBJ whole genome shotgun (WGS) entry which is preliminary data.</text>
</comment>
<keyword evidence="3" id="KW-1185">Reference proteome</keyword>
<feature type="compositionally biased region" description="Basic and acidic residues" evidence="1">
    <location>
        <begin position="515"/>
        <end position="524"/>
    </location>
</feature>
<feature type="region of interest" description="Disordered" evidence="1">
    <location>
        <begin position="1"/>
        <end position="20"/>
    </location>
</feature>
<evidence type="ECO:0000313" key="2">
    <source>
        <dbReference type="EMBL" id="MBL7526422.1"/>
    </source>
</evidence>
<name>A0ABS1WAP3_9GAMM</name>